<organism evidence="1 2">
    <name type="scientific">Haematococcus lacustris</name>
    <name type="common">Green alga</name>
    <name type="synonym">Haematococcus pluvialis</name>
    <dbReference type="NCBI Taxonomy" id="44745"/>
    <lineage>
        <taxon>Eukaryota</taxon>
        <taxon>Viridiplantae</taxon>
        <taxon>Chlorophyta</taxon>
        <taxon>core chlorophytes</taxon>
        <taxon>Chlorophyceae</taxon>
        <taxon>CS clade</taxon>
        <taxon>Chlamydomonadales</taxon>
        <taxon>Haematococcaceae</taxon>
        <taxon>Haematococcus</taxon>
    </lineage>
</organism>
<name>A0A699YUA1_HAELA</name>
<proteinExistence type="predicted"/>
<evidence type="ECO:0000313" key="2">
    <source>
        <dbReference type="Proteomes" id="UP000485058"/>
    </source>
</evidence>
<sequence>MQQLKSTGMNAAKAKQVLKTWSDVGVKDAKQLRKLLVSKTLAPIPSLSIQAVFDTVACFGGFYISYLASNSNIPFKIVVELLGNFAGLYYAIQVLLEVGVVGGLV</sequence>
<accession>A0A699YUA1</accession>
<dbReference type="Proteomes" id="UP000485058">
    <property type="component" value="Unassembled WGS sequence"/>
</dbReference>
<gene>
    <name evidence="1" type="ORF">HaLaN_01260</name>
</gene>
<dbReference type="AlphaFoldDB" id="A0A699YUA1"/>
<keyword evidence="2" id="KW-1185">Reference proteome</keyword>
<dbReference type="EMBL" id="BLLF01000046">
    <property type="protein sequence ID" value="GFH06602.1"/>
    <property type="molecule type" value="Genomic_DNA"/>
</dbReference>
<comment type="caution">
    <text evidence="1">The sequence shown here is derived from an EMBL/GenBank/DDBJ whole genome shotgun (WGS) entry which is preliminary data.</text>
</comment>
<reference evidence="1 2" key="1">
    <citation type="submission" date="2020-02" db="EMBL/GenBank/DDBJ databases">
        <title>Draft genome sequence of Haematococcus lacustris strain NIES-144.</title>
        <authorList>
            <person name="Morimoto D."/>
            <person name="Nakagawa S."/>
            <person name="Yoshida T."/>
            <person name="Sawayama S."/>
        </authorList>
    </citation>
    <scope>NUCLEOTIDE SEQUENCE [LARGE SCALE GENOMIC DNA]</scope>
    <source>
        <strain evidence="1 2">NIES-144</strain>
    </source>
</reference>
<evidence type="ECO:0000313" key="1">
    <source>
        <dbReference type="EMBL" id="GFH06602.1"/>
    </source>
</evidence>
<feature type="non-terminal residue" evidence="1">
    <location>
        <position position="105"/>
    </location>
</feature>
<protein>
    <submittedName>
        <fullName evidence="1">Uncharacterized protein</fullName>
    </submittedName>
</protein>